<name>A0ACC2XFH3_9TREE</name>
<gene>
    <name evidence="1" type="ORF">QFC22_002403</name>
</gene>
<organism evidence="1 2">
    <name type="scientific">Naganishia vaughanmartiniae</name>
    <dbReference type="NCBI Taxonomy" id="1424756"/>
    <lineage>
        <taxon>Eukaryota</taxon>
        <taxon>Fungi</taxon>
        <taxon>Dikarya</taxon>
        <taxon>Basidiomycota</taxon>
        <taxon>Agaricomycotina</taxon>
        <taxon>Tremellomycetes</taxon>
        <taxon>Filobasidiales</taxon>
        <taxon>Filobasidiaceae</taxon>
        <taxon>Naganishia</taxon>
    </lineage>
</organism>
<protein>
    <submittedName>
        <fullName evidence="1">Uncharacterized protein</fullName>
    </submittedName>
</protein>
<comment type="caution">
    <text evidence="1">The sequence shown here is derived from an EMBL/GenBank/DDBJ whole genome shotgun (WGS) entry which is preliminary data.</text>
</comment>
<accession>A0ACC2XFH3</accession>
<sequence length="254" mass="26472">MKRSLPSSSTNKRKRQDAFIEASPFDGSTPRKVTVNPAGANDATALGHDLGRHKVTNSTAASGSRSKNEGNRLQGIMAFSPMTRGVVGIRRGLPETPSKGSRISSPGLPIPTGFTLLRPSGLPSPAHTDSVSSIRGCLEKAGGSTKGSSLARDAMTPLSSLTAHTRMSGSPSPATGLSKNRSLHPLAQPDLFASHQTTGNDGILSERAESGLRSTSHKTLLSIAHAPHLRYTMESGLDASAGQEMTRSKGKAAE</sequence>
<evidence type="ECO:0000313" key="1">
    <source>
        <dbReference type="EMBL" id="KAJ9121781.1"/>
    </source>
</evidence>
<reference evidence="1" key="1">
    <citation type="submission" date="2023-04" db="EMBL/GenBank/DDBJ databases">
        <title>Draft Genome sequencing of Naganishia species isolated from polar environments using Oxford Nanopore Technology.</title>
        <authorList>
            <person name="Leo P."/>
            <person name="Venkateswaran K."/>
        </authorList>
    </citation>
    <scope>NUCLEOTIDE SEQUENCE</scope>
    <source>
        <strain evidence="1">MNA-CCFEE 5425</strain>
    </source>
</reference>
<keyword evidence="2" id="KW-1185">Reference proteome</keyword>
<dbReference type="Proteomes" id="UP001243375">
    <property type="component" value="Unassembled WGS sequence"/>
</dbReference>
<evidence type="ECO:0000313" key="2">
    <source>
        <dbReference type="Proteomes" id="UP001243375"/>
    </source>
</evidence>
<proteinExistence type="predicted"/>
<dbReference type="EMBL" id="JASBWU010000005">
    <property type="protein sequence ID" value="KAJ9121781.1"/>
    <property type="molecule type" value="Genomic_DNA"/>
</dbReference>